<dbReference type="InterPro" id="IPR008927">
    <property type="entry name" value="6-PGluconate_DH-like_C_sf"/>
</dbReference>
<dbReference type="AlphaFoldDB" id="A0A7S8HDC9"/>
<dbReference type="PIRSF" id="PIRSF000103">
    <property type="entry name" value="HIBADH"/>
    <property type="match status" value="1"/>
</dbReference>
<dbReference type="RefSeq" id="WP_213161924.1">
    <property type="nucleotide sequence ID" value="NZ_CP058214.1"/>
</dbReference>
<dbReference type="EMBL" id="CP058214">
    <property type="protein sequence ID" value="QPC44551.1"/>
    <property type="molecule type" value="Genomic_DNA"/>
</dbReference>
<proteinExistence type="predicted"/>
<dbReference type="InterPro" id="IPR036291">
    <property type="entry name" value="NAD(P)-bd_dom_sf"/>
</dbReference>
<keyword evidence="1" id="KW-0560">Oxidoreductase</keyword>
<protein>
    <submittedName>
        <fullName evidence="6">NAD(P)-dependent oxidoreductase</fullName>
    </submittedName>
</protein>
<name>A0A7S8HDC9_9HYPH</name>
<organism evidence="6 7">
    <name type="scientific">Kaustia mangrovi</name>
    <dbReference type="NCBI Taxonomy" id="2593653"/>
    <lineage>
        <taxon>Bacteria</taxon>
        <taxon>Pseudomonadati</taxon>
        <taxon>Pseudomonadota</taxon>
        <taxon>Alphaproteobacteria</taxon>
        <taxon>Hyphomicrobiales</taxon>
        <taxon>Parvibaculaceae</taxon>
        <taxon>Kaustia</taxon>
    </lineage>
</organism>
<evidence type="ECO:0000256" key="1">
    <source>
        <dbReference type="ARBA" id="ARBA00023002"/>
    </source>
</evidence>
<keyword evidence="2" id="KW-0520">NAD</keyword>
<keyword evidence="7" id="KW-1185">Reference proteome</keyword>
<dbReference type="InterPro" id="IPR006115">
    <property type="entry name" value="6PGDH_NADP-bd"/>
</dbReference>
<evidence type="ECO:0000313" key="6">
    <source>
        <dbReference type="EMBL" id="QPC44551.1"/>
    </source>
</evidence>
<dbReference type="Gene3D" id="3.40.50.720">
    <property type="entry name" value="NAD(P)-binding Rossmann-like Domain"/>
    <property type="match status" value="1"/>
</dbReference>
<sequence>MARAQTTGFVGLGAMGLPMAKCILAGGGDLIGYDVSQDAREQARADGIPVADGLGAIGRDCATVIAMLPNAAIVREAALGDGGFALEMQAGDLIVDMSSSYPSATRALGAELEPRSIGLVDAPVSGGVGRAVKGTLAIIAGGGERDVERAETVLAHMGKVHRVGALGNGHAMKALNNYVSAAGLVAACEALIVGEKFGLAPETVVDILNVSTGRNNSTENKLKQFVLNRAFDAGFAFALMQKDVRAAADLSTELGLDEPLLKDLTGLLDRAGEALPAGADHTSVFEWLERR</sequence>
<dbReference type="Gene3D" id="1.10.1040.10">
    <property type="entry name" value="N-(1-d-carboxylethyl)-l-norvaline Dehydrogenase, domain 2"/>
    <property type="match status" value="1"/>
</dbReference>
<evidence type="ECO:0000256" key="2">
    <source>
        <dbReference type="ARBA" id="ARBA00023027"/>
    </source>
</evidence>
<feature type="active site" evidence="3">
    <location>
        <position position="173"/>
    </location>
</feature>
<dbReference type="InterPro" id="IPR029154">
    <property type="entry name" value="HIBADH-like_NADP-bd"/>
</dbReference>
<dbReference type="PANTHER" id="PTHR22981:SF7">
    <property type="entry name" value="3-HYDROXYISOBUTYRATE DEHYDROGENASE, MITOCHONDRIAL"/>
    <property type="match status" value="1"/>
</dbReference>
<dbReference type="Proteomes" id="UP000593594">
    <property type="component" value="Chromosome"/>
</dbReference>
<dbReference type="GO" id="GO:0051287">
    <property type="term" value="F:NAD binding"/>
    <property type="evidence" value="ECO:0007669"/>
    <property type="project" value="InterPro"/>
</dbReference>
<feature type="domain" description="3-hydroxyisobutyrate dehydrogenase-like NAD-binding" evidence="5">
    <location>
        <begin position="167"/>
        <end position="287"/>
    </location>
</feature>
<evidence type="ECO:0000313" key="7">
    <source>
        <dbReference type="Proteomes" id="UP000593594"/>
    </source>
</evidence>
<dbReference type="InterPro" id="IPR015815">
    <property type="entry name" value="HIBADH-related"/>
</dbReference>
<dbReference type="InterPro" id="IPR013328">
    <property type="entry name" value="6PGD_dom2"/>
</dbReference>
<accession>A0A7S8HDC9</accession>
<gene>
    <name evidence="6" type="ORF">HW532_18720</name>
</gene>
<evidence type="ECO:0000259" key="5">
    <source>
        <dbReference type="Pfam" id="PF14833"/>
    </source>
</evidence>
<dbReference type="GO" id="GO:0050661">
    <property type="term" value="F:NADP binding"/>
    <property type="evidence" value="ECO:0007669"/>
    <property type="project" value="InterPro"/>
</dbReference>
<dbReference type="SUPFAM" id="SSF48179">
    <property type="entry name" value="6-phosphogluconate dehydrogenase C-terminal domain-like"/>
    <property type="match status" value="1"/>
</dbReference>
<dbReference type="SUPFAM" id="SSF51735">
    <property type="entry name" value="NAD(P)-binding Rossmann-fold domains"/>
    <property type="match status" value="1"/>
</dbReference>
<dbReference type="Pfam" id="PF03446">
    <property type="entry name" value="NAD_binding_2"/>
    <property type="match status" value="1"/>
</dbReference>
<reference evidence="6 7" key="1">
    <citation type="submission" date="2020-06" db="EMBL/GenBank/DDBJ databases">
        <title>Genome sequence of 2 isolates from Red Sea Mangroves.</title>
        <authorList>
            <person name="Sefrji F."/>
            <person name="Michoud G."/>
            <person name="Merlino G."/>
            <person name="Daffonchio D."/>
        </authorList>
    </citation>
    <scope>NUCLEOTIDE SEQUENCE [LARGE SCALE GENOMIC DNA]</scope>
    <source>
        <strain evidence="6 7">R1DC25</strain>
    </source>
</reference>
<dbReference type="Pfam" id="PF14833">
    <property type="entry name" value="NAD_binding_11"/>
    <property type="match status" value="1"/>
</dbReference>
<dbReference type="KEGG" id="kmn:HW532_18720"/>
<evidence type="ECO:0000259" key="4">
    <source>
        <dbReference type="Pfam" id="PF03446"/>
    </source>
</evidence>
<dbReference type="PANTHER" id="PTHR22981">
    <property type="entry name" value="3-HYDROXYISOBUTYRATE DEHYDROGENASE-RELATED"/>
    <property type="match status" value="1"/>
</dbReference>
<feature type="domain" description="6-phosphogluconate dehydrogenase NADP-binding" evidence="4">
    <location>
        <begin position="7"/>
        <end position="160"/>
    </location>
</feature>
<evidence type="ECO:0000256" key="3">
    <source>
        <dbReference type="PIRSR" id="PIRSR000103-1"/>
    </source>
</evidence>
<dbReference type="GO" id="GO:0016616">
    <property type="term" value="F:oxidoreductase activity, acting on the CH-OH group of donors, NAD or NADP as acceptor"/>
    <property type="evidence" value="ECO:0007669"/>
    <property type="project" value="TreeGrafter"/>
</dbReference>